<keyword evidence="1" id="KW-0378">Hydrolase</keyword>
<gene>
    <name evidence="1" type="ORF">Cni_G03521</name>
</gene>
<evidence type="ECO:0000313" key="2">
    <source>
        <dbReference type="Proteomes" id="UP001327560"/>
    </source>
</evidence>
<name>A0AAQ3JS18_9LILI</name>
<sequence>MAKSSFTLSSHNAAGLSSSSLEPLRLLLVFLPRSIFRLFLMAICGRGAACPALNFSELAPSPTPRLPLSTVAVPSRRSKARAFLAAAAAASRGGSGVLERPTFDQSQFDRLPQAQEGGDIGRLAERRRVGSGDSYKVLLVDDPRHTEKLVESVLPQVVPSITSDGARKLFHESREVGIAVVIVTVKEHAEFYAQMMVRRGLRSAIEPDSNLEG</sequence>
<proteinExistence type="predicted"/>
<dbReference type="InterPro" id="IPR022935">
    <property type="entry name" value="ClpS"/>
</dbReference>
<accession>A0AAQ3JS18</accession>
<evidence type="ECO:0000313" key="1">
    <source>
        <dbReference type="EMBL" id="WOK94816.1"/>
    </source>
</evidence>
<dbReference type="Gene3D" id="3.30.1390.10">
    <property type="match status" value="1"/>
</dbReference>
<dbReference type="Proteomes" id="UP001327560">
    <property type="component" value="Chromosome 1"/>
</dbReference>
<dbReference type="GO" id="GO:0006508">
    <property type="term" value="P:proteolysis"/>
    <property type="evidence" value="ECO:0007669"/>
    <property type="project" value="UniProtKB-KW"/>
</dbReference>
<dbReference type="AlphaFoldDB" id="A0AAQ3JS18"/>
<dbReference type="PANTHER" id="PTHR33473">
    <property type="entry name" value="ATP-DEPENDENT CLP PROTEASE ADAPTER PROTEIN CLPS1, CHLOROPLASTIC"/>
    <property type="match status" value="1"/>
</dbReference>
<dbReference type="EMBL" id="CP136890">
    <property type="protein sequence ID" value="WOK94816.1"/>
    <property type="molecule type" value="Genomic_DNA"/>
</dbReference>
<protein>
    <submittedName>
        <fullName evidence="1">ATP-dependent Clp protease adapter protein CLPS1, chloroplastic-like</fullName>
    </submittedName>
</protein>
<keyword evidence="1" id="KW-0645">Protease</keyword>
<reference evidence="1 2" key="1">
    <citation type="submission" date="2023-10" db="EMBL/GenBank/DDBJ databases">
        <title>Chromosome-scale genome assembly provides insights into flower coloration mechanisms of Canna indica.</title>
        <authorList>
            <person name="Li C."/>
        </authorList>
    </citation>
    <scope>NUCLEOTIDE SEQUENCE [LARGE SCALE GENOMIC DNA]</scope>
    <source>
        <tissue evidence="1">Flower</tissue>
    </source>
</reference>
<dbReference type="GO" id="GO:0008233">
    <property type="term" value="F:peptidase activity"/>
    <property type="evidence" value="ECO:0007669"/>
    <property type="project" value="UniProtKB-KW"/>
</dbReference>
<keyword evidence="2" id="KW-1185">Reference proteome</keyword>
<dbReference type="PANTHER" id="PTHR33473:SF13">
    <property type="entry name" value="ATP-DEPENDENT CLP PROTEASE ADAPTER PROTEIN CLPS2, CHLOROPLASTIC"/>
    <property type="match status" value="1"/>
</dbReference>
<organism evidence="1 2">
    <name type="scientific">Canna indica</name>
    <name type="common">Indian-shot</name>
    <dbReference type="NCBI Taxonomy" id="4628"/>
    <lineage>
        <taxon>Eukaryota</taxon>
        <taxon>Viridiplantae</taxon>
        <taxon>Streptophyta</taxon>
        <taxon>Embryophyta</taxon>
        <taxon>Tracheophyta</taxon>
        <taxon>Spermatophyta</taxon>
        <taxon>Magnoliopsida</taxon>
        <taxon>Liliopsida</taxon>
        <taxon>Zingiberales</taxon>
        <taxon>Cannaceae</taxon>
        <taxon>Canna</taxon>
    </lineage>
</organism>
<dbReference type="InterPro" id="IPR014719">
    <property type="entry name" value="Ribosomal_bL12_C/ClpS-like"/>
</dbReference>
<dbReference type="SUPFAM" id="SSF54736">
    <property type="entry name" value="ClpS-like"/>
    <property type="match status" value="1"/>
</dbReference>